<dbReference type="Gene3D" id="3.20.20.210">
    <property type="match status" value="1"/>
</dbReference>
<gene>
    <name evidence="1" type="ORF">B1B_00882</name>
</gene>
<reference evidence="1" key="2">
    <citation type="journal article" date="2014" name="ISME J.">
        <title>Microbial stratification in low pH oxic and suboxic macroscopic growths along an acid mine drainage.</title>
        <authorList>
            <person name="Mendez-Garcia C."/>
            <person name="Mesa V."/>
            <person name="Sprenger R.R."/>
            <person name="Richter M."/>
            <person name="Diez M.S."/>
            <person name="Solano J."/>
            <person name="Bargiela R."/>
            <person name="Golyshina O.V."/>
            <person name="Manteca A."/>
            <person name="Ramos J.L."/>
            <person name="Gallego J.R."/>
            <person name="Llorente I."/>
            <person name="Martins Dos Santos V.A."/>
            <person name="Jensen O.N."/>
            <person name="Pelaez A.I."/>
            <person name="Sanchez J."/>
            <person name="Ferrer M."/>
        </authorList>
    </citation>
    <scope>NUCLEOTIDE SEQUENCE</scope>
</reference>
<name>T1D7B2_9ZZZZ</name>
<reference evidence="1" key="1">
    <citation type="submission" date="2013-08" db="EMBL/GenBank/DDBJ databases">
        <authorList>
            <person name="Mendez C."/>
            <person name="Richter M."/>
            <person name="Ferrer M."/>
            <person name="Sanchez J."/>
        </authorList>
    </citation>
    <scope>NUCLEOTIDE SEQUENCE</scope>
</reference>
<dbReference type="InterPro" id="IPR038071">
    <property type="entry name" value="UROD/MetE-like_sf"/>
</dbReference>
<sequence length="89" mass="9800">GIAAAKRINPQPLVLYHSDGNVEAMIDGFIEAGVDILDPLQPECMDIFALKVPNQAIALACGYWNHLPRFGKAVHRRTVTLPHQAKISR</sequence>
<evidence type="ECO:0000313" key="1">
    <source>
        <dbReference type="EMBL" id="EQD78145.1"/>
    </source>
</evidence>
<dbReference type="AlphaFoldDB" id="T1D7B2"/>
<accession>T1D7B2</accession>
<feature type="non-terminal residue" evidence="1">
    <location>
        <position position="1"/>
    </location>
</feature>
<dbReference type="EMBL" id="AUZY01000644">
    <property type="protein sequence ID" value="EQD78145.1"/>
    <property type="molecule type" value="Genomic_DNA"/>
</dbReference>
<proteinExistence type="predicted"/>
<protein>
    <submittedName>
        <fullName evidence="1">Uncharacterized protein</fullName>
    </submittedName>
</protein>
<feature type="non-terminal residue" evidence="1">
    <location>
        <position position="89"/>
    </location>
</feature>
<comment type="caution">
    <text evidence="1">The sequence shown here is derived from an EMBL/GenBank/DDBJ whole genome shotgun (WGS) entry which is preliminary data.</text>
</comment>
<organism evidence="1">
    <name type="scientific">mine drainage metagenome</name>
    <dbReference type="NCBI Taxonomy" id="410659"/>
    <lineage>
        <taxon>unclassified sequences</taxon>
        <taxon>metagenomes</taxon>
        <taxon>ecological metagenomes</taxon>
    </lineage>
</organism>